<proteinExistence type="predicted"/>
<dbReference type="KEGG" id="ebh:BSEPE_0978"/>
<dbReference type="AlphaFoldDB" id="A0A0P0URS8"/>
<dbReference type="Proteomes" id="UP000067399">
    <property type="component" value="Chromosome"/>
</dbReference>
<keyword evidence="2" id="KW-1185">Reference proteome</keyword>
<reference evidence="1 2" key="2">
    <citation type="journal article" date="2016" name="ISME J.">
        <title>Heterogeneous composition of key metabolic gene clusters in a vent mussel symbiont population.</title>
        <authorList>
            <person name="Ikuta T."/>
            <person name="Takaki Y."/>
            <person name="Nagai Y."/>
            <person name="Shimamura S."/>
            <person name="Tsuda M."/>
            <person name="Kawagucci S."/>
            <person name="Aoki Y."/>
            <person name="Inoue K."/>
            <person name="Teruya M."/>
            <person name="Satou K."/>
            <person name="Teruya K."/>
            <person name="Shimoji M."/>
            <person name="Tamotsu H."/>
            <person name="Hirano T."/>
            <person name="Maruyama T."/>
            <person name="Yoshida T."/>
        </authorList>
    </citation>
    <scope>NUCLEOTIDE SEQUENCE [LARGE SCALE GENOMIC DNA]</scope>
    <source>
        <strain evidence="1 2">Myojin Knoll</strain>
    </source>
</reference>
<dbReference type="InterPro" id="IPR012933">
    <property type="entry name" value="HicA_mRNA_interferase"/>
</dbReference>
<dbReference type="GO" id="GO:0003729">
    <property type="term" value="F:mRNA binding"/>
    <property type="evidence" value="ECO:0007669"/>
    <property type="project" value="InterPro"/>
</dbReference>
<sequence>MNNKHRKTLDRLLTKPALKNIKFSDIDNLLIAIGLVRSEGSGSRIVFRFGDAFIVLHKPHPNNEVKTYVIKQLQNFLKDIGVK</sequence>
<evidence type="ECO:0000313" key="2">
    <source>
        <dbReference type="Proteomes" id="UP000067399"/>
    </source>
</evidence>
<dbReference type="STRING" id="1303921.BSEPE_0978"/>
<name>A0A0P0URS8_9GAMM</name>
<evidence type="ECO:0000313" key="1">
    <source>
        <dbReference type="EMBL" id="BAS67969.1"/>
    </source>
</evidence>
<accession>A0A0P0URS8</accession>
<dbReference type="SUPFAM" id="SSF54786">
    <property type="entry name" value="YcfA/nrd intein domain"/>
    <property type="match status" value="1"/>
</dbReference>
<dbReference type="OrthoDB" id="73001at2"/>
<dbReference type="RefSeq" id="WP_070104588.1">
    <property type="nucleotide sequence ID" value="NZ_AP013042.1"/>
</dbReference>
<dbReference type="EMBL" id="AP013042">
    <property type="protein sequence ID" value="BAS67969.1"/>
    <property type="molecule type" value="Genomic_DNA"/>
</dbReference>
<gene>
    <name evidence="1" type="ORF">BSEPE_0978</name>
</gene>
<organism evidence="1 2">
    <name type="scientific">endosymbiont of Bathymodiolus septemdierum str. Myojin knoll</name>
    <dbReference type="NCBI Taxonomy" id="1303921"/>
    <lineage>
        <taxon>Bacteria</taxon>
        <taxon>Pseudomonadati</taxon>
        <taxon>Pseudomonadota</taxon>
        <taxon>Gammaproteobacteria</taxon>
        <taxon>sulfur-oxidizing symbionts</taxon>
    </lineage>
</organism>
<protein>
    <submittedName>
        <fullName evidence="1">HicA protein</fullName>
    </submittedName>
</protein>
<reference evidence="1 2" key="1">
    <citation type="journal article" date="2000" name="Mar. Ecol. Prog. Ser.">
        <title>Phylogenetic characterization of endosymbionts in three hydrothermal vent mussels: influence on host distributions.</title>
        <authorList>
            <person name="Fujiwara Y."/>
            <person name="Takai K."/>
            <person name="Uematsu K."/>
            <person name="Tsuchida S."/>
            <person name="Hunt J.C."/>
            <person name="Hashimoto J."/>
        </authorList>
    </citation>
    <scope>NUCLEOTIDE SEQUENCE [LARGE SCALE GENOMIC DNA]</scope>
    <source>
        <strain evidence="1 2">Myojin Knoll</strain>
    </source>
</reference>
<dbReference type="Pfam" id="PF07927">
    <property type="entry name" value="HicA_toxin"/>
    <property type="match status" value="1"/>
</dbReference>